<dbReference type="GO" id="GO:0000155">
    <property type="term" value="F:phosphorelay sensor kinase activity"/>
    <property type="evidence" value="ECO:0007669"/>
    <property type="project" value="InterPro"/>
</dbReference>
<comment type="subcellular location">
    <subcellularLocation>
        <location evidence="1">Membrane</location>
    </subcellularLocation>
</comment>
<dbReference type="InterPro" id="IPR036890">
    <property type="entry name" value="HATPase_C_sf"/>
</dbReference>
<evidence type="ECO:0000256" key="5">
    <source>
        <dbReference type="ARBA" id="ARBA00023012"/>
    </source>
</evidence>
<reference evidence="9 10" key="1">
    <citation type="submission" date="2020-08" db="EMBL/GenBank/DDBJ databases">
        <title>Genomic Encyclopedia of Type Strains, Phase IV (KMG-IV): sequencing the most valuable type-strain genomes for metagenomic binning, comparative biology and taxonomic classification.</title>
        <authorList>
            <person name="Goeker M."/>
        </authorList>
    </citation>
    <scope>NUCLEOTIDE SEQUENCE [LARGE SCALE GENOMIC DNA]</scope>
    <source>
        <strain evidence="9 10">DSM 101730</strain>
    </source>
</reference>
<feature type="domain" description="HAMP" evidence="8">
    <location>
        <begin position="178"/>
        <end position="230"/>
    </location>
</feature>
<dbReference type="Pfam" id="PF16448">
    <property type="entry name" value="LapD_MoxY_N"/>
    <property type="match status" value="1"/>
</dbReference>
<proteinExistence type="predicted"/>
<dbReference type="InterPro" id="IPR011712">
    <property type="entry name" value="Sig_transdc_His_kin_sub3_dim/P"/>
</dbReference>
<keyword evidence="2" id="KW-0597">Phosphoprotein</keyword>
<sequence length="479" mass="51205">MSDLRTIPLRRVGVLLALCTSVVLSVAVAGILIANARRATQEEVATAFGLATAYLDQFRLRLQQGGSPMDEAQALARQFDALRHIEAVILGPSGAPIGPAPNGPEAFEAPDWFVWLLSGEQHEAIAPITRYPNFFGSLVLRSDVRDEADEVWSDFRAVLIAIVLVSIVTVVATLTTVHLIHRSLAACNLAIRRIAEGDLTACPPVQRLTEFAELRDGIEHLASDLGQQQAENRLLQQRLMTLSDSERRKVASDLHDGLGPPLFALRVAAAEAEVAAGSTSPASRVALAEEVDAIGRHAANIQTTLRAIIYQLSPMIEAGVTPAELLGDLGASFAEIAPEVALRCDFDKDVNVPLSTNTGFALSRFVQESALNAVRHGGARRISVSVHRRIGPDGAALLACRLTDDGIGPRDGAGPSYGQTGITDRAVALGGRYRLPFRVGGETVTEIELPLSPSDFPPDRRALPDHGPVQSRVAEEPVT</sequence>
<dbReference type="Gene3D" id="6.10.340.10">
    <property type="match status" value="1"/>
</dbReference>
<name>A0A840SIC4_9RHOB</name>
<keyword evidence="5" id="KW-0902">Two-component regulatory system</keyword>
<dbReference type="SUPFAM" id="SSF55874">
    <property type="entry name" value="ATPase domain of HSP90 chaperone/DNA topoisomerase II/histidine kinase"/>
    <property type="match status" value="1"/>
</dbReference>
<comment type="caution">
    <text evidence="9">The sequence shown here is derived from an EMBL/GenBank/DDBJ whole genome shotgun (WGS) entry which is preliminary data.</text>
</comment>
<dbReference type="PROSITE" id="PS50885">
    <property type="entry name" value="HAMP"/>
    <property type="match status" value="1"/>
</dbReference>
<keyword evidence="7" id="KW-1133">Transmembrane helix</keyword>
<dbReference type="EC" id="2.7.13.3" evidence="9"/>
<evidence type="ECO:0000313" key="9">
    <source>
        <dbReference type="EMBL" id="MBB5221627.1"/>
    </source>
</evidence>
<dbReference type="Gene3D" id="1.20.5.1930">
    <property type="match status" value="1"/>
</dbReference>
<evidence type="ECO:0000256" key="3">
    <source>
        <dbReference type="ARBA" id="ARBA00022679"/>
    </source>
</evidence>
<dbReference type="InterPro" id="IPR050482">
    <property type="entry name" value="Sensor_HK_TwoCompSys"/>
</dbReference>
<evidence type="ECO:0000313" key="10">
    <source>
        <dbReference type="Proteomes" id="UP000549457"/>
    </source>
</evidence>
<keyword evidence="7" id="KW-0812">Transmembrane</keyword>
<keyword evidence="10" id="KW-1185">Reference proteome</keyword>
<organism evidence="9 10">
    <name type="scientific">Amaricoccus macauensis</name>
    <dbReference type="NCBI Taxonomy" id="57001"/>
    <lineage>
        <taxon>Bacteria</taxon>
        <taxon>Pseudomonadati</taxon>
        <taxon>Pseudomonadota</taxon>
        <taxon>Alphaproteobacteria</taxon>
        <taxon>Rhodobacterales</taxon>
        <taxon>Paracoccaceae</taxon>
        <taxon>Amaricoccus</taxon>
    </lineage>
</organism>
<evidence type="ECO:0000256" key="1">
    <source>
        <dbReference type="ARBA" id="ARBA00004370"/>
    </source>
</evidence>
<keyword evidence="7" id="KW-0472">Membrane</keyword>
<keyword evidence="3 9" id="KW-0808">Transferase</keyword>
<dbReference type="PANTHER" id="PTHR24421:SF58">
    <property type="entry name" value="SIGNAL TRANSDUCTION HISTIDINE-PROTEIN KINASE_PHOSPHATASE UHPB"/>
    <property type="match status" value="1"/>
</dbReference>
<dbReference type="Gene3D" id="3.30.565.10">
    <property type="entry name" value="Histidine kinase-like ATPase, C-terminal domain"/>
    <property type="match status" value="1"/>
</dbReference>
<dbReference type="GO" id="GO:0046983">
    <property type="term" value="F:protein dimerization activity"/>
    <property type="evidence" value="ECO:0007669"/>
    <property type="project" value="InterPro"/>
</dbReference>
<dbReference type="CDD" id="cd16917">
    <property type="entry name" value="HATPase_UhpB-NarQ-NarX-like"/>
    <property type="match status" value="1"/>
</dbReference>
<dbReference type="InterPro" id="IPR032244">
    <property type="entry name" value="LapD_MoxY_N"/>
</dbReference>
<feature type="transmembrane region" description="Helical" evidence="7">
    <location>
        <begin position="12"/>
        <end position="34"/>
    </location>
</feature>
<protein>
    <submittedName>
        <fullName evidence="9">Two-component system sensor histidine kinase UhpB</fullName>
        <ecNumber evidence="9">2.7.13.3</ecNumber>
    </submittedName>
</protein>
<evidence type="ECO:0000256" key="2">
    <source>
        <dbReference type="ARBA" id="ARBA00022553"/>
    </source>
</evidence>
<dbReference type="InterPro" id="IPR003660">
    <property type="entry name" value="HAMP_dom"/>
</dbReference>
<accession>A0A840SIC4</accession>
<evidence type="ECO:0000256" key="7">
    <source>
        <dbReference type="SAM" id="Phobius"/>
    </source>
</evidence>
<dbReference type="Proteomes" id="UP000549457">
    <property type="component" value="Unassembled WGS sequence"/>
</dbReference>
<dbReference type="PANTHER" id="PTHR24421">
    <property type="entry name" value="NITRATE/NITRITE SENSOR PROTEIN NARX-RELATED"/>
    <property type="match status" value="1"/>
</dbReference>
<evidence type="ECO:0000256" key="6">
    <source>
        <dbReference type="SAM" id="MobiDB-lite"/>
    </source>
</evidence>
<feature type="region of interest" description="Disordered" evidence="6">
    <location>
        <begin position="449"/>
        <end position="479"/>
    </location>
</feature>
<dbReference type="RefSeq" id="WP_184148103.1">
    <property type="nucleotide sequence ID" value="NZ_JACHFM010000002.1"/>
</dbReference>
<dbReference type="GO" id="GO:0016020">
    <property type="term" value="C:membrane"/>
    <property type="evidence" value="ECO:0007669"/>
    <property type="project" value="UniProtKB-SubCell"/>
</dbReference>
<dbReference type="AlphaFoldDB" id="A0A840SIC4"/>
<evidence type="ECO:0000259" key="8">
    <source>
        <dbReference type="PROSITE" id="PS50885"/>
    </source>
</evidence>
<dbReference type="SMART" id="SM00304">
    <property type="entry name" value="HAMP"/>
    <property type="match status" value="1"/>
</dbReference>
<feature type="transmembrane region" description="Helical" evidence="7">
    <location>
        <begin position="157"/>
        <end position="180"/>
    </location>
</feature>
<keyword evidence="4 9" id="KW-0418">Kinase</keyword>
<gene>
    <name evidence="9" type="ORF">HNP73_001563</name>
</gene>
<evidence type="ECO:0000256" key="4">
    <source>
        <dbReference type="ARBA" id="ARBA00022777"/>
    </source>
</evidence>
<dbReference type="Pfam" id="PF07730">
    <property type="entry name" value="HisKA_3"/>
    <property type="match status" value="1"/>
</dbReference>
<dbReference type="EMBL" id="JACHFM010000002">
    <property type="protein sequence ID" value="MBB5221627.1"/>
    <property type="molecule type" value="Genomic_DNA"/>
</dbReference>